<sequence>MKLHRLALTNYRGIAHREIEFPDHGVVVVSGANEIGKTSMIEALDLLLESRDRSTKKEVKQVKPTHSDVGSEVSAEISCGPYRFVYRKRFHKKCETELTVLAPRREQLTGDEAHERVRAMLAETVDNDLWHAQRVLQATSTAAVDLSGCDALSRALDVAASSSQAAAALQGTEPLLIERIDAEYGRYFTPTGRPTGEWAAAIARLADAEAAVAQCVAAVAEVDDRVRRHAELTEQVAELSQQRAAAGPRLLAARAAAKRIAELTNQAREAGLVAEAAAATGAASAAAHDGRARLLAEIQSRTAAVAAAAAEAQQAEEAHAAAKAVAQTAAAAAEQATQLLADLQRRTESARRAVDQLAAREEADRLAARLARIAAIERDRDRVCAELSAVAITDALLRRIEDAAAAAERIGGQLALTSAAVEFTAIADVELAAGDRRVSLPAGQSWSITATGPTTVEVPGLLTARITPGATTLDIQAEYAAAQEELAAALKAGGVTDLAAARSADARRRELQGCRDQLDATVAGLCGDEQVDQLRSRLAQLRADQPAESDAVTPEAARAELAAADAARQAATAEGEARRRVAAAADAALAEAATRATVSRNAAEAQRTELDAAADRLARERATVSDEDLASAADTGRGAAEAARRRVAELADELAAAAPDAVAAELAAATAESKSLDDRYEDAARVLREIGIELSVFGTEGRQGKLDAAQTEREHAAGEHARVGSRARAAQLLRSVMTRHRDTTRQRYVEPYRAELQRLGRPVFGPTFEVDVDSDLCIRSRTLDGVTVPYDSLSGGAKEQLGILARLAGAALVAKEDSVPVVVDDALGFTDPDRLARMGRVFDTVGAHGQVIVLTCSPDRYDGVTGAHRIHLNV</sequence>
<reference evidence="4 5" key="1">
    <citation type="journal article" date="2015" name="Emerg. Microbes Infect.">
        <title>Characterization of 17 strains belonging to the Mycobacterium simiae complex and description of Mycobacterium paraense sp. nov.</title>
        <authorList>
            <person name="Fusco da Costa A.R."/>
            <person name="Fedrizzi T."/>
            <person name="Lopes M.L."/>
            <person name="Pecorari M."/>
            <person name="Oliveira da Costa W.L."/>
            <person name="Giacobazzi E."/>
            <person name="da Costa Bahia J.R."/>
            <person name="De Sanctis V."/>
            <person name="Batista Lima K.V."/>
            <person name="Bertorelli R."/>
            <person name="Grottola A."/>
            <person name="Fabio A."/>
            <person name="Mariottini A."/>
            <person name="Ferretti P."/>
            <person name="Di Leva F."/>
            <person name="Fregni Serpini G."/>
            <person name="Tagliazucchi S."/>
            <person name="Rumpianesi F."/>
            <person name="Jousson O."/>
            <person name="Segata N."/>
            <person name="Tortoli E."/>
        </authorList>
    </citation>
    <scope>NUCLEOTIDE SEQUENCE [LARGE SCALE GENOMIC DNA]</scope>
    <source>
        <strain evidence="4 5">FI-07156</strain>
    </source>
</reference>
<dbReference type="EMBL" id="LQPK01000046">
    <property type="protein sequence ID" value="ORW26715.1"/>
    <property type="molecule type" value="Genomic_DNA"/>
</dbReference>
<evidence type="ECO:0000256" key="1">
    <source>
        <dbReference type="SAM" id="Coils"/>
    </source>
</evidence>
<evidence type="ECO:0000313" key="4">
    <source>
        <dbReference type="EMBL" id="ORW26715.1"/>
    </source>
</evidence>
<dbReference type="Gene3D" id="3.40.50.300">
    <property type="entry name" value="P-loop containing nucleotide triphosphate hydrolases"/>
    <property type="match status" value="2"/>
</dbReference>
<protein>
    <recommendedName>
        <fullName evidence="3">Endonuclease GajA/Old nuclease/RecF-like AAA domain-containing protein</fullName>
    </recommendedName>
</protein>
<dbReference type="Proteomes" id="UP000193801">
    <property type="component" value="Unassembled WGS sequence"/>
</dbReference>
<dbReference type="PANTHER" id="PTHR41259">
    <property type="entry name" value="DOUBLE-STRAND BREAK REPAIR RAD50 ATPASE, PUTATIVE-RELATED"/>
    <property type="match status" value="1"/>
</dbReference>
<evidence type="ECO:0000259" key="3">
    <source>
        <dbReference type="Pfam" id="PF13175"/>
    </source>
</evidence>
<dbReference type="RefSeq" id="WP_085092838.1">
    <property type="nucleotide sequence ID" value="NZ_LQPK01000046.1"/>
</dbReference>
<organism evidence="4 5">
    <name type="scientific">Mycobacterium paraense</name>
    <dbReference type="NCBI Taxonomy" id="767916"/>
    <lineage>
        <taxon>Bacteria</taxon>
        <taxon>Bacillati</taxon>
        <taxon>Actinomycetota</taxon>
        <taxon>Actinomycetes</taxon>
        <taxon>Mycobacteriales</taxon>
        <taxon>Mycobacteriaceae</taxon>
        <taxon>Mycobacterium</taxon>
        <taxon>Mycobacterium simiae complex</taxon>
    </lineage>
</organism>
<evidence type="ECO:0000256" key="2">
    <source>
        <dbReference type="SAM" id="MobiDB-lite"/>
    </source>
</evidence>
<dbReference type="PANTHER" id="PTHR41259:SF1">
    <property type="entry name" value="DOUBLE-STRAND BREAK REPAIR RAD50 ATPASE, PUTATIVE-RELATED"/>
    <property type="match status" value="1"/>
</dbReference>
<dbReference type="InterPro" id="IPR041685">
    <property type="entry name" value="AAA_GajA/Old/RecF-like"/>
</dbReference>
<accession>A0ABX3VES1</accession>
<dbReference type="Pfam" id="PF13175">
    <property type="entry name" value="AAA_15"/>
    <property type="match status" value="1"/>
</dbReference>
<feature type="region of interest" description="Disordered" evidence="2">
    <location>
        <begin position="618"/>
        <end position="638"/>
    </location>
</feature>
<dbReference type="InterPro" id="IPR027417">
    <property type="entry name" value="P-loop_NTPase"/>
</dbReference>
<keyword evidence="5" id="KW-1185">Reference proteome</keyword>
<gene>
    <name evidence="4" type="ORF">AWB91_05565</name>
</gene>
<feature type="domain" description="Endonuclease GajA/Old nuclease/RecF-like AAA" evidence="3">
    <location>
        <begin position="1"/>
        <end position="60"/>
    </location>
</feature>
<dbReference type="SUPFAM" id="SSF52540">
    <property type="entry name" value="P-loop containing nucleoside triphosphate hydrolases"/>
    <property type="match status" value="1"/>
</dbReference>
<feature type="coiled-coil region" evidence="1">
    <location>
        <begin position="305"/>
        <end position="360"/>
    </location>
</feature>
<evidence type="ECO:0000313" key="5">
    <source>
        <dbReference type="Proteomes" id="UP000193801"/>
    </source>
</evidence>
<comment type="caution">
    <text evidence="4">The sequence shown here is derived from an EMBL/GenBank/DDBJ whole genome shotgun (WGS) entry which is preliminary data.</text>
</comment>
<name>A0ABX3VES1_9MYCO</name>
<keyword evidence="1" id="KW-0175">Coiled coil</keyword>
<proteinExistence type="predicted"/>